<feature type="non-terminal residue" evidence="1">
    <location>
        <position position="55"/>
    </location>
</feature>
<proteinExistence type="predicted"/>
<dbReference type="EMBL" id="BARU01036412">
    <property type="protein sequence ID" value="GAH89558.1"/>
    <property type="molecule type" value="Genomic_DNA"/>
</dbReference>
<protein>
    <submittedName>
        <fullName evidence="1">Uncharacterized protein</fullName>
    </submittedName>
</protein>
<sequence>MTWLTNLLDRLLSIFPRIVIVAPDEAGVRVTPSFIRGVRIKDMTPGWWLVWPVIQ</sequence>
<accession>X1L5Z3</accession>
<gene>
    <name evidence="1" type="ORF">S03H2_56859</name>
</gene>
<comment type="caution">
    <text evidence="1">The sequence shown here is derived from an EMBL/GenBank/DDBJ whole genome shotgun (WGS) entry which is preliminary data.</text>
</comment>
<dbReference type="AlphaFoldDB" id="X1L5Z3"/>
<reference evidence="1" key="1">
    <citation type="journal article" date="2014" name="Front. Microbiol.">
        <title>High frequency of phylogenetically diverse reductive dehalogenase-homologous genes in deep subseafloor sedimentary metagenomes.</title>
        <authorList>
            <person name="Kawai M."/>
            <person name="Futagami T."/>
            <person name="Toyoda A."/>
            <person name="Takaki Y."/>
            <person name="Nishi S."/>
            <person name="Hori S."/>
            <person name="Arai W."/>
            <person name="Tsubouchi T."/>
            <person name="Morono Y."/>
            <person name="Uchiyama I."/>
            <person name="Ito T."/>
            <person name="Fujiyama A."/>
            <person name="Inagaki F."/>
            <person name="Takami H."/>
        </authorList>
    </citation>
    <scope>NUCLEOTIDE SEQUENCE</scope>
    <source>
        <strain evidence="1">Expedition CK06-06</strain>
    </source>
</reference>
<evidence type="ECO:0000313" key="1">
    <source>
        <dbReference type="EMBL" id="GAH89558.1"/>
    </source>
</evidence>
<organism evidence="1">
    <name type="scientific">marine sediment metagenome</name>
    <dbReference type="NCBI Taxonomy" id="412755"/>
    <lineage>
        <taxon>unclassified sequences</taxon>
        <taxon>metagenomes</taxon>
        <taxon>ecological metagenomes</taxon>
    </lineage>
</organism>
<name>X1L5Z3_9ZZZZ</name>